<dbReference type="WBParaSite" id="SPAL_0001770000.1">
    <property type="protein sequence ID" value="SPAL_0001770000.1"/>
    <property type="gene ID" value="SPAL_0001770000"/>
</dbReference>
<keyword evidence="2" id="KW-1185">Reference proteome</keyword>
<proteinExistence type="predicted"/>
<reference evidence="3" key="1">
    <citation type="submission" date="2017-02" db="UniProtKB">
        <authorList>
            <consortium name="WormBaseParasite"/>
        </authorList>
    </citation>
    <scope>IDENTIFICATION</scope>
</reference>
<feature type="region of interest" description="Disordered" evidence="1">
    <location>
        <begin position="1"/>
        <end position="24"/>
    </location>
</feature>
<protein>
    <submittedName>
        <fullName evidence="3">E3 ubiquitin-protein ligase NOSIP</fullName>
    </submittedName>
</protein>
<dbReference type="Proteomes" id="UP000046392">
    <property type="component" value="Unplaced"/>
</dbReference>
<accession>A0A0N5CIP5</accession>
<dbReference type="AlphaFoldDB" id="A0A0N5CIP5"/>
<evidence type="ECO:0000313" key="2">
    <source>
        <dbReference type="Proteomes" id="UP000046392"/>
    </source>
</evidence>
<evidence type="ECO:0000256" key="1">
    <source>
        <dbReference type="SAM" id="MobiDB-lite"/>
    </source>
</evidence>
<organism evidence="2 3">
    <name type="scientific">Strongyloides papillosus</name>
    <name type="common">Intestinal threadworm</name>
    <dbReference type="NCBI Taxonomy" id="174720"/>
    <lineage>
        <taxon>Eukaryota</taxon>
        <taxon>Metazoa</taxon>
        <taxon>Ecdysozoa</taxon>
        <taxon>Nematoda</taxon>
        <taxon>Chromadorea</taxon>
        <taxon>Rhabditida</taxon>
        <taxon>Tylenchina</taxon>
        <taxon>Panagrolaimomorpha</taxon>
        <taxon>Strongyloidoidea</taxon>
        <taxon>Strongyloididae</taxon>
        <taxon>Strongyloides</taxon>
    </lineage>
</organism>
<evidence type="ECO:0000313" key="3">
    <source>
        <dbReference type="WBParaSite" id="SPAL_0001770000.1"/>
    </source>
</evidence>
<name>A0A0N5CIP5_STREA</name>
<sequence>MATKHKLQRASDYTIPGTRHSTAHGCPAAEKLLMLDTTKEFKLPTPPNTTRMSNKRLATAVGAELPALTTPVSGMELKSTYKKNLVVSYQ</sequence>